<evidence type="ECO:0000256" key="7">
    <source>
        <dbReference type="ARBA" id="ARBA00022807"/>
    </source>
</evidence>
<evidence type="ECO:0000256" key="1">
    <source>
        <dbReference type="ARBA" id="ARBA00000707"/>
    </source>
</evidence>
<evidence type="ECO:0000256" key="5">
    <source>
        <dbReference type="ARBA" id="ARBA00022786"/>
    </source>
</evidence>
<keyword evidence="4" id="KW-0645">Protease</keyword>
<feature type="region of interest" description="Disordered" evidence="8">
    <location>
        <begin position="83"/>
        <end position="109"/>
    </location>
</feature>
<keyword evidence="5" id="KW-0833">Ubl conjugation pathway</keyword>
<dbReference type="EMBL" id="KQ965811">
    <property type="protein sequence ID" value="KXS10969.1"/>
    <property type="molecule type" value="Genomic_DNA"/>
</dbReference>
<dbReference type="GO" id="GO:0005634">
    <property type="term" value="C:nucleus"/>
    <property type="evidence" value="ECO:0007669"/>
    <property type="project" value="TreeGrafter"/>
</dbReference>
<dbReference type="Gene3D" id="3.90.70.10">
    <property type="entry name" value="Cysteine proteinases"/>
    <property type="match status" value="1"/>
</dbReference>
<evidence type="ECO:0000313" key="11">
    <source>
        <dbReference type="Proteomes" id="UP000070544"/>
    </source>
</evidence>
<name>A0A139A2P5_GONPJ</name>
<feature type="compositionally biased region" description="Basic and acidic residues" evidence="8">
    <location>
        <begin position="97"/>
        <end position="109"/>
    </location>
</feature>
<evidence type="ECO:0000256" key="3">
    <source>
        <dbReference type="ARBA" id="ARBA00012759"/>
    </source>
</evidence>
<feature type="compositionally biased region" description="Low complexity" evidence="8">
    <location>
        <begin position="378"/>
        <end position="392"/>
    </location>
</feature>
<dbReference type="GO" id="GO:0006508">
    <property type="term" value="P:proteolysis"/>
    <property type="evidence" value="ECO:0007669"/>
    <property type="project" value="UniProtKB-KW"/>
</dbReference>
<dbReference type="InterPro" id="IPR018200">
    <property type="entry name" value="USP_CS"/>
</dbReference>
<dbReference type="OrthoDB" id="420187at2759"/>
<accession>A0A139A2P5</accession>
<evidence type="ECO:0000256" key="2">
    <source>
        <dbReference type="ARBA" id="ARBA00009085"/>
    </source>
</evidence>
<dbReference type="OMA" id="MCKASQV"/>
<dbReference type="STRING" id="1344416.A0A139A2P5"/>
<proteinExistence type="inferred from homology"/>
<feature type="domain" description="USP" evidence="9">
    <location>
        <begin position="14"/>
        <end position="371"/>
    </location>
</feature>
<protein>
    <recommendedName>
        <fullName evidence="3">ubiquitinyl hydrolase 1</fullName>
        <ecNumber evidence="3">3.4.19.12</ecNumber>
    </recommendedName>
</protein>
<reference evidence="10 11" key="1">
    <citation type="journal article" date="2015" name="Genome Biol. Evol.">
        <title>Phylogenomic analyses indicate that early fungi evolved digesting cell walls of algal ancestors of land plants.</title>
        <authorList>
            <person name="Chang Y."/>
            <person name="Wang S."/>
            <person name="Sekimoto S."/>
            <person name="Aerts A.L."/>
            <person name="Choi C."/>
            <person name="Clum A."/>
            <person name="LaButti K.M."/>
            <person name="Lindquist E.A."/>
            <person name="Yee Ngan C."/>
            <person name="Ohm R.A."/>
            <person name="Salamov A.A."/>
            <person name="Grigoriev I.V."/>
            <person name="Spatafora J.W."/>
            <person name="Berbee M.L."/>
        </authorList>
    </citation>
    <scope>NUCLEOTIDE SEQUENCE [LARGE SCALE GENOMIC DNA]</scope>
    <source>
        <strain evidence="10 11">JEL478</strain>
    </source>
</reference>
<feature type="non-terminal residue" evidence="10">
    <location>
        <position position="1"/>
    </location>
</feature>
<dbReference type="SUPFAM" id="SSF54001">
    <property type="entry name" value="Cysteine proteinases"/>
    <property type="match status" value="1"/>
</dbReference>
<keyword evidence="7" id="KW-0788">Thiol protease</keyword>
<dbReference type="InterPro" id="IPR001394">
    <property type="entry name" value="Peptidase_C19_UCH"/>
</dbReference>
<evidence type="ECO:0000259" key="9">
    <source>
        <dbReference type="PROSITE" id="PS50235"/>
    </source>
</evidence>
<dbReference type="InterPro" id="IPR028889">
    <property type="entry name" value="USP"/>
</dbReference>
<dbReference type="GO" id="GO:0004843">
    <property type="term" value="F:cysteine-type deubiquitinase activity"/>
    <property type="evidence" value="ECO:0007669"/>
    <property type="project" value="UniProtKB-EC"/>
</dbReference>
<evidence type="ECO:0000313" key="10">
    <source>
        <dbReference type="EMBL" id="KXS10969.1"/>
    </source>
</evidence>
<keyword evidence="11" id="KW-1185">Reference proteome</keyword>
<dbReference type="EC" id="3.4.19.12" evidence="3"/>
<dbReference type="AlphaFoldDB" id="A0A139A2P5"/>
<dbReference type="InterPro" id="IPR038765">
    <property type="entry name" value="Papain-like_cys_pep_sf"/>
</dbReference>
<dbReference type="PROSITE" id="PS50235">
    <property type="entry name" value="USP_3"/>
    <property type="match status" value="1"/>
</dbReference>
<evidence type="ECO:0000256" key="4">
    <source>
        <dbReference type="ARBA" id="ARBA00022670"/>
    </source>
</evidence>
<dbReference type="Pfam" id="PF00443">
    <property type="entry name" value="UCH"/>
    <property type="match status" value="1"/>
</dbReference>
<dbReference type="GO" id="GO:0005829">
    <property type="term" value="C:cytosol"/>
    <property type="evidence" value="ECO:0007669"/>
    <property type="project" value="TreeGrafter"/>
</dbReference>
<dbReference type="GO" id="GO:0016579">
    <property type="term" value="P:protein deubiquitination"/>
    <property type="evidence" value="ECO:0007669"/>
    <property type="project" value="InterPro"/>
</dbReference>
<dbReference type="PROSITE" id="PS00973">
    <property type="entry name" value="USP_2"/>
    <property type="match status" value="1"/>
</dbReference>
<sequence>AIPPSWPSPLRPLRSLVNQGNTCFLNSVIQVLAHAPPLGAYLVSGHHGRTAREAGKCGKGGWCVTCEMERIVTRMVGMGMGQQRAGGMTGPMQPRGLTDRVKCDDRPHFRPGRQEDAHEFLRYLVEAMQKSAAGGEKIPHANLPTTLPSLLFSSQLRSLLTCLHCGATSATYDPFSDLSLDIAHCSTLTRALEKFTKGERLTGQERWKCPQCKVARDAEKWVTMHGAPRVLCVHLKRFGFGFGTGLFGGGGGGYTRTPEKLTHEVSFPPLLDISPYMSPPATATATTTGKGKRDRDPVWYALTGVVTHSGRTTRSGHYVAYVKGAAPVQLVGGVGEQPRVAGGVWYRCVCVWSVLAMTHFRVMVVCCGEKQKTNHHVATGTTTTKSANSGGTPSPRPRRTYSSTPGSTSAVGRSRPSAKRRRDSPTVARY</sequence>
<dbReference type="PANTHER" id="PTHR24006">
    <property type="entry name" value="UBIQUITIN CARBOXYL-TERMINAL HYDROLASE"/>
    <property type="match status" value="1"/>
</dbReference>
<gene>
    <name evidence="10" type="ORF">M427DRAFT_102964</name>
</gene>
<feature type="compositionally biased region" description="Polar residues" evidence="8">
    <location>
        <begin position="400"/>
        <end position="411"/>
    </location>
</feature>
<dbReference type="InterPro" id="IPR050164">
    <property type="entry name" value="Peptidase_C19"/>
</dbReference>
<evidence type="ECO:0000256" key="8">
    <source>
        <dbReference type="SAM" id="MobiDB-lite"/>
    </source>
</evidence>
<evidence type="ECO:0000256" key="6">
    <source>
        <dbReference type="ARBA" id="ARBA00022801"/>
    </source>
</evidence>
<dbReference type="PANTHER" id="PTHR24006:SF758">
    <property type="entry name" value="UBIQUITIN CARBOXYL-TERMINAL HYDROLASE 36"/>
    <property type="match status" value="1"/>
</dbReference>
<organism evidence="10 11">
    <name type="scientific">Gonapodya prolifera (strain JEL478)</name>
    <name type="common">Monoblepharis prolifera</name>
    <dbReference type="NCBI Taxonomy" id="1344416"/>
    <lineage>
        <taxon>Eukaryota</taxon>
        <taxon>Fungi</taxon>
        <taxon>Fungi incertae sedis</taxon>
        <taxon>Chytridiomycota</taxon>
        <taxon>Chytridiomycota incertae sedis</taxon>
        <taxon>Monoblepharidomycetes</taxon>
        <taxon>Monoblepharidales</taxon>
        <taxon>Gonapodyaceae</taxon>
        <taxon>Gonapodya</taxon>
    </lineage>
</organism>
<feature type="region of interest" description="Disordered" evidence="8">
    <location>
        <begin position="378"/>
        <end position="430"/>
    </location>
</feature>
<comment type="similarity">
    <text evidence="2">Belongs to the peptidase C19 family.</text>
</comment>
<comment type="catalytic activity">
    <reaction evidence="1">
        <text>Thiol-dependent hydrolysis of ester, thioester, amide, peptide and isopeptide bonds formed by the C-terminal Gly of ubiquitin (a 76-residue protein attached to proteins as an intracellular targeting signal).</text>
        <dbReference type="EC" id="3.4.19.12"/>
    </reaction>
</comment>
<dbReference type="Proteomes" id="UP000070544">
    <property type="component" value="Unassembled WGS sequence"/>
</dbReference>
<keyword evidence="6" id="KW-0378">Hydrolase</keyword>